<accession>A0AAW1ARM6</accession>
<dbReference type="PANTHER" id="PTHR48021">
    <property type="match status" value="1"/>
</dbReference>
<dbReference type="InterPro" id="IPR005828">
    <property type="entry name" value="MFS_sugar_transport-like"/>
</dbReference>
<feature type="transmembrane region" description="Helical" evidence="14">
    <location>
        <begin position="58"/>
        <end position="83"/>
    </location>
</feature>
<dbReference type="InterPro" id="IPR020846">
    <property type="entry name" value="MFS_dom"/>
</dbReference>
<evidence type="ECO:0000256" key="5">
    <source>
        <dbReference type="ARBA" id="ARBA00022989"/>
    </source>
</evidence>
<evidence type="ECO:0000313" key="16">
    <source>
        <dbReference type="EMBL" id="KAK9392362.1"/>
    </source>
</evidence>
<dbReference type="PROSITE" id="PS00216">
    <property type="entry name" value="SUGAR_TRANSPORT_1"/>
    <property type="match status" value="1"/>
</dbReference>
<feature type="transmembrane region" description="Helical" evidence="14">
    <location>
        <begin position="213"/>
        <end position="234"/>
    </location>
</feature>
<feature type="region of interest" description="Disordered" evidence="13">
    <location>
        <begin position="551"/>
        <end position="586"/>
    </location>
</feature>
<evidence type="ECO:0000256" key="10">
    <source>
        <dbReference type="ARBA" id="ARBA00067385"/>
    </source>
</evidence>
<dbReference type="PROSITE" id="PS00217">
    <property type="entry name" value="SUGAR_TRANSPORT_2"/>
    <property type="match status" value="1"/>
</dbReference>
<keyword evidence="6 14" id="KW-0472">Membrane</keyword>
<feature type="transmembrane region" description="Helical" evidence="14">
    <location>
        <begin position="360"/>
        <end position="380"/>
    </location>
</feature>
<protein>
    <recommendedName>
        <fullName evidence="10">Solute carrier family 2, facilitated glucose transporter member 6</fullName>
    </recommendedName>
    <alternativeName>
        <fullName evidence="11">Glucose transporter type 6</fullName>
    </alternativeName>
</protein>
<keyword evidence="2 12" id="KW-0813">Transport</keyword>
<feature type="transmembrane region" description="Helical" evidence="14">
    <location>
        <begin position="412"/>
        <end position="436"/>
    </location>
</feature>
<proteinExistence type="inferred from homology"/>
<comment type="similarity">
    <text evidence="12">Belongs to the major facilitator superfamily. Sugar transporter (TC 2.A.1.1) family.</text>
</comment>
<dbReference type="PRINTS" id="PR00171">
    <property type="entry name" value="SUGRTRNSPORT"/>
</dbReference>
<dbReference type="AlphaFoldDB" id="A0AAW1ARM6"/>
<organism evidence="16 17">
    <name type="scientific">Crotalus adamanteus</name>
    <name type="common">Eastern diamondback rattlesnake</name>
    <dbReference type="NCBI Taxonomy" id="8729"/>
    <lineage>
        <taxon>Eukaryota</taxon>
        <taxon>Metazoa</taxon>
        <taxon>Chordata</taxon>
        <taxon>Craniata</taxon>
        <taxon>Vertebrata</taxon>
        <taxon>Euteleostomi</taxon>
        <taxon>Lepidosauria</taxon>
        <taxon>Squamata</taxon>
        <taxon>Bifurcata</taxon>
        <taxon>Unidentata</taxon>
        <taxon>Episquamata</taxon>
        <taxon>Toxicofera</taxon>
        <taxon>Serpentes</taxon>
        <taxon>Colubroidea</taxon>
        <taxon>Viperidae</taxon>
        <taxon>Crotalinae</taxon>
        <taxon>Crotalus</taxon>
    </lineage>
</organism>
<comment type="function">
    <text evidence="9">Probable sugar transporter that acts as a regulator of glycolysis in macrophages. Does not transport glucose.</text>
</comment>
<evidence type="ECO:0000256" key="13">
    <source>
        <dbReference type="SAM" id="MobiDB-lite"/>
    </source>
</evidence>
<dbReference type="InterPro" id="IPR050549">
    <property type="entry name" value="MFS_Trehalose_Transporter"/>
</dbReference>
<keyword evidence="7" id="KW-0325">Glycoprotein</keyword>
<gene>
    <name evidence="16" type="ORF">NXF25_017206</name>
</gene>
<evidence type="ECO:0000256" key="8">
    <source>
        <dbReference type="ARBA" id="ARBA00023228"/>
    </source>
</evidence>
<dbReference type="EMBL" id="JAOTOJ010000016">
    <property type="protein sequence ID" value="KAK9392362.1"/>
    <property type="molecule type" value="Genomic_DNA"/>
</dbReference>
<feature type="transmembrane region" description="Helical" evidence="14">
    <location>
        <begin position="152"/>
        <end position="176"/>
    </location>
</feature>
<evidence type="ECO:0000256" key="3">
    <source>
        <dbReference type="ARBA" id="ARBA00022597"/>
    </source>
</evidence>
<keyword evidence="8" id="KW-0458">Lysosome</keyword>
<name>A0AAW1ARM6_CROAD</name>
<keyword evidence="5 14" id="KW-1133">Transmembrane helix</keyword>
<comment type="caution">
    <text evidence="16">The sequence shown here is derived from an EMBL/GenBank/DDBJ whole genome shotgun (WGS) entry which is preliminary data.</text>
</comment>
<evidence type="ECO:0000256" key="9">
    <source>
        <dbReference type="ARBA" id="ARBA00053035"/>
    </source>
</evidence>
<dbReference type="SUPFAM" id="SSF103473">
    <property type="entry name" value="MFS general substrate transporter"/>
    <property type="match status" value="1"/>
</dbReference>
<evidence type="ECO:0000256" key="2">
    <source>
        <dbReference type="ARBA" id="ARBA00022448"/>
    </source>
</evidence>
<feature type="transmembrane region" description="Helical" evidence="14">
    <location>
        <begin position="481"/>
        <end position="498"/>
    </location>
</feature>
<evidence type="ECO:0000256" key="14">
    <source>
        <dbReference type="SAM" id="Phobius"/>
    </source>
</evidence>
<dbReference type="GO" id="GO:0022857">
    <property type="term" value="F:transmembrane transporter activity"/>
    <property type="evidence" value="ECO:0007669"/>
    <property type="project" value="InterPro"/>
</dbReference>
<evidence type="ECO:0000256" key="7">
    <source>
        <dbReference type="ARBA" id="ARBA00023180"/>
    </source>
</evidence>
<evidence type="ECO:0000256" key="6">
    <source>
        <dbReference type="ARBA" id="ARBA00023136"/>
    </source>
</evidence>
<evidence type="ECO:0000256" key="4">
    <source>
        <dbReference type="ARBA" id="ARBA00022692"/>
    </source>
</evidence>
<dbReference type="PANTHER" id="PTHR48021:SF59">
    <property type="entry name" value="SOLUTE CARRIER FAMILY 2, FACILITATED GLUCOSE TRANSPORTER MEMBER 6"/>
    <property type="match status" value="1"/>
</dbReference>
<dbReference type="NCBIfam" id="TIGR00879">
    <property type="entry name" value="SP"/>
    <property type="match status" value="1"/>
</dbReference>
<feature type="transmembrane region" description="Helical" evidence="14">
    <location>
        <begin position="448"/>
        <end position="469"/>
    </location>
</feature>
<sequence>MDLSSASRGQPTPSATLEASDTTTLLGKEPLEDYGSLREKDPRRVEKEYYRTLRNRRLLLACLAAVLGNFSFGFALVYTSPVIPALVKSPVPNLQLTRATASWFGSIFTLGVAAGGLCTMYFNDRLGRKLSIMFSAIPSAIGYFFMASAQEVWMLLVGRLLTGFAGGVTSAAIPVYISEISHPGIRGALGSCPQIMAVLGALFLYALGLLVPWRWLAVAGEVPVLLMMSLLIFMPDSPRFLISKGKEDEALCALRWLRGQDVDYWWEYEQIKASVQEQSQAITWAEIRKPHIFKPIVITLLMRFLQQLSGVTPILVYLQLIFDSTEVILAPEYDAVIVGGVRLASVLVAAFSMDKAGRKVLLYVSACLMLASTLTLGVYIRLIPQLLHNSSAVAANGTHGGLGDPSMVGLTAIPLVATMFFIIGYAMGWGPITWLLMAEVLPLKARGVVSGLCVLVSWLTAFALTKAFLLVTEKYGLEVPFFFFSAICVINLVFTYLLPETKGKSLERIESYFRTGLWMLKAAPSGGPQPVAIQAGSRLLSPSFESFERLRNEAGSNELTRSISSGSKAKRGRSGSESHRSLPQWP</sequence>
<comment type="subcellular location">
    <subcellularLocation>
        <location evidence="1">Lysosome membrane</location>
        <topology evidence="1">Multi-pass membrane protein</topology>
    </subcellularLocation>
</comment>
<evidence type="ECO:0000259" key="15">
    <source>
        <dbReference type="PROSITE" id="PS50850"/>
    </source>
</evidence>
<dbReference type="InterPro" id="IPR005829">
    <property type="entry name" value="Sugar_transporter_CS"/>
</dbReference>
<evidence type="ECO:0000256" key="12">
    <source>
        <dbReference type="RuleBase" id="RU003346"/>
    </source>
</evidence>
<feature type="transmembrane region" description="Helical" evidence="14">
    <location>
        <begin position="188"/>
        <end position="207"/>
    </location>
</feature>
<keyword evidence="17" id="KW-1185">Reference proteome</keyword>
<keyword evidence="3 16" id="KW-0762">Sugar transport</keyword>
<dbReference type="InterPro" id="IPR003663">
    <property type="entry name" value="Sugar/inositol_transpt"/>
</dbReference>
<dbReference type="InterPro" id="IPR036259">
    <property type="entry name" value="MFS_trans_sf"/>
</dbReference>
<keyword evidence="4 14" id="KW-0812">Transmembrane</keyword>
<dbReference type="Proteomes" id="UP001474421">
    <property type="component" value="Unassembled WGS sequence"/>
</dbReference>
<feature type="region of interest" description="Disordered" evidence="13">
    <location>
        <begin position="1"/>
        <end position="24"/>
    </location>
</feature>
<feature type="transmembrane region" description="Helical" evidence="14">
    <location>
        <begin position="130"/>
        <end position="146"/>
    </location>
</feature>
<evidence type="ECO:0000256" key="1">
    <source>
        <dbReference type="ARBA" id="ARBA00004155"/>
    </source>
</evidence>
<feature type="transmembrane region" description="Helical" evidence="14">
    <location>
        <begin position="103"/>
        <end position="123"/>
    </location>
</feature>
<dbReference type="Pfam" id="PF00083">
    <property type="entry name" value="Sugar_tr"/>
    <property type="match status" value="1"/>
</dbReference>
<dbReference type="GO" id="GO:0005765">
    <property type="term" value="C:lysosomal membrane"/>
    <property type="evidence" value="ECO:0007669"/>
    <property type="project" value="UniProtKB-SubCell"/>
</dbReference>
<dbReference type="PROSITE" id="PS50850">
    <property type="entry name" value="MFS"/>
    <property type="match status" value="1"/>
</dbReference>
<reference evidence="16 17" key="1">
    <citation type="journal article" date="2024" name="Proc. Natl. Acad. Sci. U.S.A.">
        <title>The genetic regulatory architecture and epigenomic basis for age-related changes in rattlesnake venom.</title>
        <authorList>
            <person name="Hogan M.P."/>
            <person name="Holding M.L."/>
            <person name="Nystrom G.S."/>
            <person name="Colston T.J."/>
            <person name="Bartlett D.A."/>
            <person name="Mason A.J."/>
            <person name="Ellsworth S.A."/>
            <person name="Rautsaw R.M."/>
            <person name="Lawrence K.C."/>
            <person name="Strickland J.L."/>
            <person name="He B."/>
            <person name="Fraser P."/>
            <person name="Margres M.J."/>
            <person name="Gilbert D.M."/>
            <person name="Gibbs H.L."/>
            <person name="Parkinson C.L."/>
            <person name="Rokyta D.R."/>
        </authorList>
    </citation>
    <scope>NUCLEOTIDE SEQUENCE [LARGE SCALE GENOMIC DNA]</scope>
    <source>
        <strain evidence="16">DRR0105</strain>
    </source>
</reference>
<dbReference type="Gene3D" id="1.20.1250.20">
    <property type="entry name" value="MFS general substrate transporter like domains"/>
    <property type="match status" value="1"/>
</dbReference>
<evidence type="ECO:0000313" key="17">
    <source>
        <dbReference type="Proteomes" id="UP001474421"/>
    </source>
</evidence>
<dbReference type="GO" id="GO:0006110">
    <property type="term" value="P:regulation of glycolytic process"/>
    <property type="evidence" value="ECO:0007669"/>
    <property type="project" value="UniProtKB-ARBA"/>
</dbReference>
<feature type="domain" description="Major facilitator superfamily (MFS) profile" evidence="15">
    <location>
        <begin position="61"/>
        <end position="503"/>
    </location>
</feature>
<evidence type="ECO:0000256" key="11">
    <source>
        <dbReference type="ARBA" id="ARBA00077394"/>
    </source>
</evidence>
<dbReference type="FunFam" id="1.20.1250.20:FF:000221">
    <property type="entry name" value="solute carrier family 2, facilitated glucose transporter member 6"/>
    <property type="match status" value="1"/>
</dbReference>